<reference evidence="6" key="1">
    <citation type="journal article" date="2019" name="Int. J. Syst. Evol. Microbiol.">
        <title>The Global Catalogue of Microorganisms (GCM) 10K type strain sequencing project: providing services to taxonomists for standard genome sequencing and annotation.</title>
        <authorList>
            <consortium name="The Broad Institute Genomics Platform"/>
            <consortium name="The Broad Institute Genome Sequencing Center for Infectious Disease"/>
            <person name="Wu L."/>
            <person name="Ma J."/>
        </authorList>
    </citation>
    <scope>NUCLEOTIDE SEQUENCE [LARGE SCALE GENOMIC DNA]</scope>
    <source>
        <strain evidence="6">JCM 16702</strain>
    </source>
</reference>
<keyword evidence="1" id="KW-0328">Glycosyltransferase</keyword>
<keyword evidence="6" id="KW-1185">Reference proteome</keyword>
<protein>
    <submittedName>
        <fullName evidence="5">Glycosyltransferase family 4 protein</fullName>
    </submittedName>
</protein>
<dbReference type="Pfam" id="PF13524">
    <property type="entry name" value="Glyco_trans_1_2"/>
    <property type="match status" value="1"/>
</dbReference>
<dbReference type="PANTHER" id="PTHR12526:SF627">
    <property type="entry name" value="D-RHAMNOSYLTRANSFERASE WBPZ"/>
    <property type="match status" value="1"/>
</dbReference>
<feature type="domain" description="Glycosyltransferase subfamily 4-like N-terminal" evidence="3">
    <location>
        <begin position="463"/>
        <end position="544"/>
    </location>
</feature>
<name>A0ABP7WLP1_9ACTN</name>
<dbReference type="PANTHER" id="PTHR12526">
    <property type="entry name" value="GLYCOSYLTRANSFERASE"/>
    <property type="match status" value="1"/>
</dbReference>
<sequence>MRPRALVYGDVDLNLIDGSAIWAQGMVQSLARAGCAVTLVLKAPVRTGRLVDPLRALPGVTVRSPHAEGRVEGDRGMPAKQAAVVLTEIDAEDPFDLVVVRGRRLAGKLAAGPLAGRLWTYLTDVPQSAGEFDRAAKGELRRIADASRMLLCQTEELRSFLESAVPATAGKSVLFPPVVVLPDGLTPRGGEPPRGRALRLVYTGKFAPRWNTYEMTGLPRMLALRGVDAELHMVGDKIHDDPKDPGFSTRMRTALESAQGVVWHGGHPRAEAMRLTAECDVGLSWRHPEMDASLELSTKVLECGALGVPVLLNRTPMHERLFGADYPLFVASETDVVDALTLIGKNPDLYALAAERCRAAARDYTLDAAAERLGAYLAQAFPDPSEAVLAAARQAAAHGAGAAPAGATGERKLRVGVAGHDLKFFTRLLDYLRSRPDMEVRVDHWAALKVHDPERSQELVEWADVVVCEWCGPNALWYAKHKRPGQRLLVRLHRFELYARWPQHLDIDAVDQVICVSPHYARLTRETTGWPAHKVTVVPNWVDDRQLDRPKLAGAEHHLGMIGIAPSRKRLDLALDALEELRRDDPRFTLFVKSKLPWEYWWIWQRDEERAHYEQVFRRIRRSPLLAGGVVFDTYGRDVAAWLRRIGFVLSTSDDESFHLAPAEGMASGAIPVLLGWPGADTIYDTRWIHADASAMAASIATTVRDGHWEADRQVAREQVTRAYGLAEVCRQWTELLAGARP</sequence>
<feature type="domain" description="Spore protein YkvP/CgeB glycosyl transferase-like" evidence="4">
    <location>
        <begin position="260"/>
        <end position="373"/>
    </location>
</feature>
<keyword evidence="2" id="KW-0808">Transferase</keyword>
<comment type="caution">
    <text evidence="5">The sequence shown here is derived from an EMBL/GenBank/DDBJ whole genome shotgun (WGS) entry which is preliminary data.</text>
</comment>
<evidence type="ECO:0000256" key="2">
    <source>
        <dbReference type="ARBA" id="ARBA00022679"/>
    </source>
</evidence>
<organism evidence="5 6">
    <name type="scientific">Actinomadura miaoliensis</name>
    <dbReference type="NCBI Taxonomy" id="430685"/>
    <lineage>
        <taxon>Bacteria</taxon>
        <taxon>Bacillati</taxon>
        <taxon>Actinomycetota</taxon>
        <taxon>Actinomycetes</taxon>
        <taxon>Streptosporangiales</taxon>
        <taxon>Thermomonosporaceae</taxon>
        <taxon>Actinomadura</taxon>
    </lineage>
</organism>
<dbReference type="Proteomes" id="UP001500683">
    <property type="component" value="Unassembled WGS sequence"/>
</dbReference>
<accession>A0ABP7WLP1</accession>
<gene>
    <name evidence="5" type="ORF">GCM10022214_59700</name>
</gene>
<evidence type="ECO:0000313" key="5">
    <source>
        <dbReference type="EMBL" id="GAA4090896.1"/>
    </source>
</evidence>
<dbReference type="InterPro" id="IPR055259">
    <property type="entry name" value="YkvP/CgeB_Glyco_trans-like"/>
</dbReference>
<proteinExistence type="predicted"/>
<dbReference type="SUPFAM" id="SSF53756">
    <property type="entry name" value="UDP-Glycosyltransferase/glycogen phosphorylase"/>
    <property type="match status" value="2"/>
</dbReference>
<dbReference type="EMBL" id="BAAAZG010000047">
    <property type="protein sequence ID" value="GAA4090896.1"/>
    <property type="molecule type" value="Genomic_DNA"/>
</dbReference>
<evidence type="ECO:0000259" key="3">
    <source>
        <dbReference type="Pfam" id="PF13439"/>
    </source>
</evidence>
<dbReference type="InterPro" id="IPR028098">
    <property type="entry name" value="Glyco_trans_4-like_N"/>
</dbReference>
<evidence type="ECO:0000259" key="4">
    <source>
        <dbReference type="Pfam" id="PF13524"/>
    </source>
</evidence>
<dbReference type="Gene3D" id="3.40.50.2000">
    <property type="entry name" value="Glycogen Phosphorylase B"/>
    <property type="match status" value="3"/>
</dbReference>
<evidence type="ECO:0000313" key="6">
    <source>
        <dbReference type="Proteomes" id="UP001500683"/>
    </source>
</evidence>
<dbReference type="Pfam" id="PF13439">
    <property type="entry name" value="Glyco_transf_4"/>
    <property type="match status" value="1"/>
</dbReference>
<dbReference type="CDD" id="cd03801">
    <property type="entry name" value="GT4_PimA-like"/>
    <property type="match status" value="1"/>
</dbReference>
<evidence type="ECO:0000256" key="1">
    <source>
        <dbReference type="ARBA" id="ARBA00022676"/>
    </source>
</evidence>